<reference evidence="2" key="1">
    <citation type="submission" date="2023-10" db="EMBL/GenBank/DDBJ databases">
        <title>Genome assembly of Pristionchus species.</title>
        <authorList>
            <person name="Yoshida K."/>
            <person name="Sommer R.J."/>
        </authorList>
    </citation>
    <scope>NUCLEOTIDE SEQUENCE</scope>
    <source>
        <strain evidence="2">RS0144</strain>
    </source>
</reference>
<evidence type="ECO:0000256" key="1">
    <source>
        <dbReference type="SAM" id="Phobius"/>
    </source>
</evidence>
<dbReference type="EMBL" id="BTSX01000005">
    <property type="protein sequence ID" value="GMT02452.1"/>
    <property type="molecule type" value="Genomic_DNA"/>
</dbReference>
<organism evidence="2 3">
    <name type="scientific">Pristionchus entomophagus</name>
    <dbReference type="NCBI Taxonomy" id="358040"/>
    <lineage>
        <taxon>Eukaryota</taxon>
        <taxon>Metazoa</taxon>
        <taxon>Ecdysozoa</taxon>
        <taxon>Nematoda</taxon>
        <taxon>Chromadorea</taxon>
        <taxon>Rhabditida</taxon>
        <taxon>Rhabditina</taxon>
        <taxon>Diplogasteromorpha</taxon>
        <taxon>Diplogasteroidea</taxon>
        <taxon>Neodiplogasteridae</taxon>
        <taxon>Pristionchus</taxon>
    </lineage>
</organism>
<evidence type="ECO:0000313" key="3">
    <source>
        <dbReference type="Proteomes" id="UP001432027"/>
    </source>
</evidence>
<evidence type="ECO:0008006" key="4">
    <source>
        <dbReference type="Google" id="ProtNLM"/>
    </source>
</evidence>
<protein>
    <recommendedName>
        <fullName evidence="4">G protein-coupled receptor</fullName>
    </recommendedName>
</protein>
<evidence type="ECO:0000313" key="2">
    <source>
        <dbReference type="EMBL" id="GMT02452.1"/>
    </source>
</evidence>
<keyword evidence="3" id="KW-1185">Reference proteome</keyword>
<comment type="caution">
    <text evidence="2">The sequence shown here is derived from an EMBL/GenBank/DDBJ whole genome shotgun (WGS) entry which is preliminary data.</text>
</comment>
<dbReference type="Proteomes" id="UP001432027">
    <property type="component" value="Unassembled WGS sequence"/>
</dbReference>
<feature type="transmembrane region" description="Helical" evidence="1">
    <location>
        <begin position="108"/>
        <end position="134"/>
    </location>
</feature>
<keyword evidence="1" id="KW-0812">Transmembrane</keyword>
<feature type="non-terminal residue" evidence="2">
    <location>
        <position position="1"/>
    </location>
</feature>
<feature type="non-terminal residue" evidence="2">
    <location>
        <position position="137"/>
    </location>
</feature>
<name>A0AAV5U6N9_9BILA</name>
<feature type="transmembrane region" description="Helical" evidence="1">
    <location>
        <begin position="63"/>
        <end position="87"/>
    </location>
</feature>
<keyword evidence="1" id="KW-1133">Transmembrane helix</keyword>
<accession>A0AAV5U6N9</accession>
<sequence>VFSVSLLFYISLPDFRYYIVTLQQNTQDSQILMNKLCPECRFIEEGRNFGVISRNDSITSGVLIIFINFSCAIFAFCCSGHIVYLLTKYRGKIFFYSVRTLINTRQTLVSLIQIIIFGTFLAVPIGLTIVMLWIGHH</sequence>
<proteinExistence type="predicted"/>
<dbReference type="AlphaFoldDB" id="A0AAV5U6N9"/>
<gene>
    <name evidence="2" type="ORF">PENTCL1PPCAC_24626</name>
</gene>
<keyword evidence="1" id="KW-0472">Membrane</keyword>